<feature type="transmembrane region" description="Helical" evidence="1">
    <location>
        <begin position="59"/>
        <end position="81"/>
    </location>
</feature>
<feature type="non-terminal residue" evidence="2">
    <location>
        <position position="1"/>
    </location>
</feature>
<feature type="non-terminal residue" evidence="2">
    <location>
        <position position="91"/>
    </location>
</feature>
<evidence type="ECO:0000256" key="1">
    <source>
        <dbReference type="SAM" id="Phobius"/>
    </source>
</evidence>
<reference evidence="2" key="1">
    <citation type="submission" date="2023-05" db="EMBL/GenBank/DDBJ databases">
        <authorList>
            <person name="Stuckert A."/>
        </authorList>
    </citation>
    <scope>NUCLEOTIDE SEQUENCE</scope>
</reference>
<keyword evidence="1" id="KW-0812">Transmembrane</keyword>
<accession>A0ABN9CXK2</accession>
<proteinExistence type="predicted"/>
<dbReference type="EMBL" id="CATNWA010013208">
    <property type="protein sequence ID" value="CAI9564733.1"/>
    <property type="molecule type" value="Genomic_DNA"/>
</dbReference>
<name>A0ABN9CXK2_9NEOB</name>
<comment type="caution">
    <text evidence="2">The sequence shown here is derived from an EMBL/GenBank/DDBJ whole genome shotgun (WGS) entry which is preliminary data.</text>
</comment>
<dbReference type="PRINTS" id="PR01815">
    <property type="entry name" value="BACEFAMILY"/>
</dbReference>
<keyword evidence="1" id="KW-0472">Membrane</keyword>
<dbReference type="Proteomes" id="UP001162483">
    <property type="component" value="Unassembled WGS sequence"/>
</dbReference>
<dbReference type="InterPro" id="IPR009119">
    <property type="entry name" value="BACE"/>
</dbReference>
<keyword evidence="1" id="KW-1133">Transmembrane helix</keyword>
<protein>
    <submittedName>
        <fullName evidence="2">Uncharacterized protein</fullName>
    </submittedName>
</protein>
<dbReference type="PRINTS" id="PR01817">
    <property type="entry name" value="BACE2"/>
</dbReference>
<gene>
    <name evidence="2" type="ORF">SPARVUS_LOCUS5969125</name>
</gene>
<evidence type="ECO:0000313" key="3">
    <source>
        <dbReference type="Proteomes" id="UP001162483"/>
    </source>
</evidence>
<sequence length="91" mass="10098">GRFLRHFRQSTEAGRFFAVSSCADVNGVKVSEIAGPFSTADMSSNCISSNPFREPVMWMISYALMTFCGIILLVLVVLLLIPQRRDNLPEA</sequence>
<keyword evidence="3" id="KW-1185">Reference proteome</keyword>
<evidence type="ECO:0000313" key="2">
    <source>
        <dbReference type="EMBL" id="CAI9564733.1"/>
    </source>
</evidence>
<organism evidence="2 3">
    <name type="scientific">Staurois parvus</name>
    <dbReference type="NCBI Taxonomy" id="386267"/>
    <lineage>
        <taxon>Eukaryota</taxon>
        <taxon>Metazoa</taxon>
        <taxon>Chordata</taxon>
        <taxon>Craniata</taxon>
        <taxon>Vertebrata</taxon>
        <taxon>Euteleostomi</taxon>
        <taxon>Amphibia</taxon>
        <taxon>Batrachia</taxon>
        <taxon>Anura</taxon>
        <taxon>Neobatrachia</taxon>
        <taxon>Ranoidea</taxon>
        <taxon>Ranidae</taxon>
        <taxon>Staurois</taxon>
    </lineage>
</organism>
<dbReference type="InterPro" id="IPR009121">
    <property type="entry name" value="BACE2"/>
</dbReference>